<proteinExistence type="predicted"/>
<dbReference type="RefSeq" id="WP_345531384.1">
    <property type="nucleotide sequence ID" value="NZ_BAABLD010000002.1"/>
</dbReference>
<dbReference type="PROSITE" id="PS51371">
    <property type="entry name" value="CBS"/>
    <property type="match status" value="2"/>
</dbReference>
<keyword evidence="7 9" id="KW-0472">Membrane</keyword>
<dbReference type="InterPro" id="IPR002550">
    <property type="entry name" value="CNNM"/>
</dbReference>
<evidence type="ECO:0000256" key="10">
    <source>
        <dbReference type="SAM" id="Phobius"/>
    </source>
</evidence>
<dbReference type="Pfam" id="PF03471">
    <property type="entry name" value="CorC_HlyC"/>
    <property type="match status" value="1"/>
</dbReference>
<organism evidence="13 14">
    <name type="scientific">Viridibacterium curvum</name>
    <dbReference type="NCBI Taxonomy" id="1101404"/>
    <lineage>
        <taxon>Bacteria</taxon>
        <taxon>Pseudomonadati</taxon>
        <taxon>Pseudomonadota</taxon>
        <taxon>Betaproteobacteria</taxon>
        <taxon>Rhodocyclales</taxon>
        <taxon>Rhodocyclaceae</taxon>
        <taxon>Viridibacterium</taxon>
    </lineage>
</organism>
<comment type="subcellular location">
    <subcellularLocation>
        <location evidence="1">Cell membrane</location>
        <topology evidence="1">Multi-pass membrane protein</topology>
    </subcellularLocation>
</comment>
<dbReference type="Proteomes" id="UP001500547">
    <property type="component" value="Unassembled WGS sequence"/>
</dbReference>
<dbReference type="InterPro" id="IPR000644">
    <property type="entry name" value="CBS_dom"/>
</dbReference>
<dbReference type="InterPro" id="IPR016169">
    <property type="entry name" value="FAD-bd_PCMH_sub2"/>
</dbReference>
<gene>
    <name evidence="13" type="ORF">GCM10025770_06300</name>
</gene>
<dbReference type="EMBL" id="BAABLD010000002">
    <property type="protein sequence ID" value="GAA5159652.1"/>
    <property type="molecule type" value="Genomic_DNA"/>
</dbReference>
<evidence type="ECO:0000256" key="7">
    <source>
        <dbReference type="ARBA" id="ARBA00023136"/>
    </source>
</evidence>
<evidence type="ECO:0000256" key="6">
    <source>
        <dbReference type="ARBA" id="ARBA00023122"/>
    </source>
</evidence>
<sequence>MEIALLLALILLNGAFAMSEIALVTARKARMQKDIDESDPGALAAVRLGEEPTRFLSTVQIGITSIGILNGIVGEAVFAKPFSEWLVHLGMETESARYLATGLVVLVITFISIVLGELVPKRLGQLRPEPIARLVSRPMLLLAALTKPFVQLLSGATQLILKMLGVNDVGNAGVTEEEIHAMLAEGSSSGVIEQQEHAMVRNVFRLDDRQITSLMVPRSDIAYLDVALPWEENLQLIAHSEHTRLPVVRGSLDEILGVITAKQLFSAIVHGGQPDLTQNLQPPVFVPESLTGMELLQSFRDSGVQLAFIVDEYGEVQGIVTLKDVMEAITGEFKTRHAQDAWAVQRDDGSWLLDGLIPIPELKDRLHLKAVPEEEKERYHTLSGMLMLTLGRIPDTADKIEWEGWSFEIMDMDGKRIDKVLASLLPAPAGEDGG</sequence>
<evidence type="ECO:0000256" key="2">
    <source>
        <dbReference type="ARBA" id="ARBA00022475"/>
    </source>
</evidence>
<name>A0ABP9QCL1_9RHOO</name>
<evidence type="ECO:0000256" key="1">
    <source>
        <dbReference type="ARBA" id="ARBA00004651"/>
    </source>
</evidence>
<feature type="domain" description="CBS" evidence="11">
    <location>
        <begin position="215"/>
        <end position="274"/>
    </location>
</feature>
<accession>A0ABP9QCL1</accession>
<dbReference type="InterPro" id="IPR036318">
    <property type="entry name" value="FAD-bd_PCMH-like_sf"/>
</dbReference>
<evidence type="ECO:0000256" key="8">
    <source>
        <dbReference type="PROSITE-ProRule" id="PRU00703"/>
    </source>
</evidence>
<dbReference type="SUPFAM" id="SSF54631">
    <property type="entry name" value="CBS-domain pair"/>
    <property type="match status" value="1"/>
</dbReference>
<dbReference type="PROSITE" id="PS51846">
    <property type="entry name" value="CNNM"/>
    <property type="match status" value="1"/>
</dbReference>
<dbReference type="InterPro" id="IPR046342">
    <property type="entry name" value="CBS_dom_sf"/>
</dbReference>
<dbReference type="PANTHER" id="PTHR43099">
    <property type="entry name" value="UPF0053 PROTEIN YRKA"/>
    <property type="match status" value="1"/>
</dbReference>
<evidence type="ECO:0000256" key="4">
    <source>
        <dbReference type="ARBA" id="ARBA00022737"/>
    </source>
</evidence>
<evidence type="ECO:0000313" key="14">
    <source>
        <dbReference type="Proteomes" id="UP001500547"/>
    </source>
</evidence>
<feature type="domain" description="CBS" evidence="11">
    <location>
        <begin position="276"/>
        <end position="335"/>
    </location>
</feature>
<evidence type="ECO:0000256" key="3">
    <source>
        <dbReference type="ARBA" id="ARBA00022692"/>
    </source>
</evidence>
<dbReference type="SUPFAM" id="SSF56176">
    <property type="entry name" value="FAD-binding/transporter-associated domain-like"/>
    <property type="match status" value="1"/>
</dbReference>
<evidence type="ECO:0000256" key="5">
    <source>
        <dbReference type="ARBA" id="ARBA00022989"/>
    </source>
</evidence>
<keyword evidence="14" id="KW-1185">Reference proteome</keyword>
<feature type="domain" description="CNNM transmembrane" evidence="12">
    <location>
        <begin position="1"/>
        <end position="196"/>
    </location>
</feature>
<keyword evidence="2" id="KW-1003">Cell membrane</keyword>
<dbReference type="InterPro" id="IPR005170">
    <property type="entry name" value="Transptr-assoc_dom"/>
</dbReference>
<dbReference type="SMART" id="SM00116">
    <property type="entry name" value="CBS"/>
    <property type="match status" value="2"/>
</dbReference>
<evidence type="ECO:0000313" key="13">
    <source>
        <dbReference type="EMBL" id="GAA5159652.1"/>
    </source>
</evidence>
<dbReference type="Pfam" id="PF00571">
    <property type="entry name" value="CBS"/>
    <property type="match status" value="2"/>
</dbReference>
<dbReference type="InterPro" id="IPR051676">
    <property type="entry name" value="UPF0053_domain"/>
</dbReference>
<keyword evidence="4" id="KW-0677">Repeat</keyword>
<evidence type="ECO:0000259" key="11">
    <source>
        <dbReference type="PROSITE" id="PS51371"/>
    </source>
</evidence>
<dbReference type="CDD" id="cd04590">
    <property type="entry name" value="CBS_pair_CorC_HlyC_assoc"/>
    <property type="match status" value="1"/>
</dbReference>
<dbReference type="InterPro" id="IPR044751">
    <property type="entry name" value="Ion_transp-like_CBS"/>
</dbReference>
<reference evidence="14" key="1">
    <citation type="journal article" date="2019" name="Int. J. Syst. Evol. Microbiol.">
        <title>The Global Catalogue of Microorganisms (GCM) 10K type strain sequencing project: providing services to taxonomists for standard genome sequencing and annotation.</title>
        <authorList>
            <consortium name="The Broad Institute Genomics Platform"/>
            <consortium name="The Broad Institute Genome Sequencing Center for Infectious Disease"/>
            <person name="Wu L."/>
            <person name="Ma J."/>
        </authorList>
    </citation>
    <scope>NUCLEOTIDE SEQUENCE [LARGE SCALE GENOMIC DNA]</scope>
    <source>
        <strain evidence="14">JCM 18715</strain>
    </source>
</reference>
<dbReference type="Gene3D" id="3.30.465.10">
    <property type="match status" value="1"/>
</dbReference>
<dbReference type="SMART" id="SM01091">
    <property type="entry name" value="CorC_HlyC"/>
    <property type="match status" value="1"/>
</dbReference>
<evidence type="ECO:0000259" key="12">
    <source>
        <dbReference type="PROSITE" id="PS51846"/>
    </source>
</evidence>
<keyword evidence="5 9" id="KW-1133">Transmembrane helix</keyword>
<evidence type="ECO:0000256" key="9">
    <source>
        <dbReference type="PROSITE-ProRule" id="PRU01193"/>
    </source>
</evidence>
<feature type="transmembrane region" description="Helical" evidence="10">
    <location>
        <begin position="98"/>
        <end position="119"/>
    </location>
</feature>
<dbReference type="PANTHER" id="PTHR43099:SF2">
    <property type="entry name" value="UPF0053 PROTEIN YRKA"/>
    <property type="match status" value="1"/>
</dbReference>
<dbReference type="Pfam" id="PF01595">
    <property type="entry name" value="CNNM"/>
    <property type="match status" value="1"/>
</dbReference>
<protein>
    <submittedName>
        <fullName evidence="13">Hemolysin family protein</fullName>
    </submittedName>
</protein>
<keyword evidence="6 8" id="KW-0129">CBS domain</keyword>
<keyword evidence="3 9" id="KW-0812">Transmembrane</keyword>
<dbReference type="Gene3D" id="3.10.580.10">
    <property type="entry name" value="CBS-domain"/>
    <property type="match status" value="1"/>
</dbReference>
<comment type="caution">
    <text evidence="13">The sequence shown here is derived from an EMBL/GenBank/DDBJ whole genome shotgun (WGS) entry which is preliminary data.</text>
</comment>